<name>A0ABT7HMP5_9BACT</name>
<accession>A0ABT7HMP5</accession>
<keyword evidence="2" id="KW-0547">Nucleotide-binding</keyword>
<comment type="caution">
    <text evidence="2">The sequence shown here is derived from an EMBL/GenBank/DDBJ whole genome shotgun (WGS) entry which is preliminary data.</text>
</comment>
<evidence type="ECO:0000256" key="1">
    <source>
        <dbReference type="SAM" id="Phobius"/>
    </source>
</evidence>
<proteinExistence type="predicted"/>
<keyword evidence="2" id="KW-0378">Hydrolase</keyword>
<protein>
    <submittedName>
        <fullName evidence="2">Helicase</fullName>
    </submittedName>
</protein>
<keyword evidence="3" id="KW-1185">Reference proteome</keyword>
<keyword evidence="1" id="KW-1133">Transmembrane helix</keyword>
<keyword evidence="1" id="KW-0812">Transmembrane</keyword>
<dbReference type="RefSeq" id="WP_284936847.1">
    <property type="nucleotide sequence ID" value="NZ_JANURM010000002.1"/>
</dbReference>
<keyword evidence="2" id="KW-0347">Helicase</keyword>
<keyword evidence="1" id="KW-0472">Membrane</keyword>
<organism evidence="2 3">
    <name type="scientific">Campylobacter gastrosuis</name>
    <dbReference type="NCBI Taxonomy" id="2974576"/>
    <lineage>
        <taxon>Bacteria</taxon>
        <taxon>Pseudomonadati</taxon>
        <taxon>Campylobacterota</taxon>
        <taxon>Epsilonproteobacteria</taxon>
        <taxon>Campylobacterales</taxon>
        <taxon>Campylobacteraceae</taxon>
        <taxon>Campylobacter</taxon>
    </lineage>
</organism>
<reference evidence="2" key="1">
    <citation type="submission" date="2022-08" db="EMBL/GenBank/DDBJ databases">
        <authorList>
            <person name="Wang H."/>
        </authorList>
    </citation>
    <scope>NUCLEOTIDE SEQUENCE</scope>
    <source>
        <strain evidence="2">PS10</strain>
    </source>
</reference>
<keyword evidence="2" id="KW-0067">ATP-binding</keyword>
<reference evidence="2" key="2">
    <citation type="journal article" date="2023" name="Microorganisms">
        <title>Isolation and Genomic Characteristics of Cat-Borne Campylobacter felis sp. nov. and Sheep-Borne Campylobacter ovis sp. nov.</title>
        <authorList>
            <person name="Wang H."/>
            <person name="Li Y."/>
            <person name="Gu Y."/>
            <person name="Zhou G."/>
            <person name="Chen X."/>
            <person name="Zhang X."/>
            <person name="Shao Z."/>
            <person name="Zhang J."/>
            <person name="Zhang M."/>
        </authorList>
    </citation>
    <scope>NUCLEOTIDE SEQUENCE</scope>
    <source>
        <strain evidence="2">PS10</strain>
    </source>
</reference>
<sequence length="86" mass="9498">MKSKLSGKLFDIPTHRQVAKAGMTASLAVLTITAFNMKNRAFKRAHIVAGVAMVAFSVYHAGLYDNGIFKKFLQKQAQKARLKSDN</sequence>
<evidence type="ECO:0000313" key="3">
    <source>
        <dbReference type="Proteomes" id="UP001173801"/>
    </source>
</evidence>
<dbReference type="Proteomes" id="UP001173801">
    <property type="component" value="Unassembled WGS sequence"/>
</dbReference>
<feature type="transmembrane region" description="Helical" evidence="1">
    <location>
        <begin position="45"/>
        <end position="64"/>
    </location>
</feature>
<dbReference type="EMBL" id="JANURM010000002">
    <property type="protein sequence ID" value="MDL0088191.1"/>
    <property type="molecule type" value="Genomic_DNA"/>
</dbReference>
<gene>
    <name evidence="2" type="ORF">NYG85_02215</name>
</gene>
<evidence type="ECO:0000313" key="2">
    <source>
        <dbReference type="EMBL" id="MDL0088191.1"/>
    </source>
</evidence>
<dbReference type="GO" id="GO:0004386">
    <property type="term" value="F:helicase activity"/>
    <property type="evidence" value="ECO:0007669"/>
    <property type="project" value="UniProtKB-KW"/>
</dbReference>